<dbReference type="InterPro" id="IPR036178">
    <property type="entry name" value="Formintransfe-cycloase-like_sf"/>
</dbReference>
<dbReference type="Gene3D" id="1.20.120.680">
    <property type="entry name" value="Formiminotetrahydrofolate cyclodeaminase monomer, up-and-down helical bundle"/>
    <property type="match status" value="1"/>
</dbReference>
<dbReference type="SUPFAM" id="SSF101262">
    <property type="entry name" value="Methenyltetrahydrofolate cyclohydrolase-like"/>
    <property type="match status" value="1"/>
</dbReference>
<keyword evidence="3" id="KW-1185">Reference proteome</keyword>
<dbReference type="Pfam" id="PF04961">
    <property type="entry name" value="FTCD_C"/>
    <property type="match status" value="1"/>
</dbReference>
<protein>
    <submittedName>
        <fullName evidence="2">Cyclodeaminase/cyclohydrolase family protein</fullName>
    </submittedName>
</protein>
<accession>A0A4U6QB03</accession>
<sequence length="206" mass="20744">MRHDTIDTYLKQLADRVPTPGGGATAALHAAQAAALVAMVGRYSDTAKYAEHADRITAIVAAADELWDRAAALADADVDAFGAVGAAYERPKSTDDEVAARKAAIADALAGAGRVPAQVIAVAGEIVALAEVLAPIGNRNVISDVAAAADAARAAATTGRVNVEINLAGLSDPEVVAELTAAIAGVDELARRSDAVTAAVRAGLSR</sequence>
<dbReference type="GO" id="GO:0016787">
    <property type="term" value="F:hydrolase activity"/>
    <property type="evidence" value="ECO:0007669"/>
    <property type="project" value="UniProtKB-KW"/>
</dbReference>
<organism evidence="2 3">
    <name type="scientific">Nakamurella flava</name>
    <dbReference type="NCBI Taxonomy" id="2576308"/>
    <lineage>
        <taxon>Bacteria</taxon>
        <taxon>Bacillati</taxon>
        <taxon>Actinomycetota</taxon>
        <taxon>Actinomycetes</taxon>
        <taxon>Nakamurellales</taxon>
        <taxon>Nakamurellaceae</taxon>
        <taxon>Nakamurella</taxon>
    </lineage>
</organism>
<dbReference type="EMBL" id="SZZH01000006">
    <property type="protein sequence ID" value="TKV57141.1"/>
    <property type="molecule type" value="Genomic_DNA"/>
</dbReference>
<reference evidence="2 3" key="1">
    <citation type="submission" date="2019-05" db="EMBL/GenBank/DDBJ databases">
        <title>Nakamurella sp. N5BH11, whole genome shotgun sequence.</title>
        <authorList>
            <person name="Tuo L."/>
        </authorList>
    </citation>
    <scope>NUCLEOTIDE SEQUENCE [LARGE SCALE GENOMIC DNA]</scope>
    <source>
        <strain evidence="2 3">N5BH11</strain>
    </source>
</reference>
<keyword evidence="2" id="KW-0378">Hydrolase</keyword>
<name>A0A4U6QB03_9ACTN</name>
<feature type="domain" description="Cyclodeaminase/cyclohydrolase" evidence="1">
    <location>
        <begin position="5"/>
        <end position="183"/>
    </location>
</feature>
<evidence type="ECO:0000313" key="3">
    <source>
        <dbReference type="Proteomes" id="UP000306985"/>
    </source>
</evidence>
<proteinExistence type="predicted"/>
<dbReference type="Proteomes" id="UP000306985">
    <property type="component" value="Unassembled WGS sequence"/>
</dbReference>
<evidence type="ECO:0000259" key="1">
    <source>
        <dbReference type="Pfam" id="PF04961"/>
    </source>
</evidence>
<dbReference type="InterPro" id="IPR007044">
    <property type="entry name" value="Cyclodeamin/CycHdrlase"/>
</dbReference>
<gene>
    <name evidence="2" type="ORF">FDO65_18680</name>
</gene>
<dbReference type="AlphaFoldDB" id="A0A4U6QB03"/>
<dbReference type="RefSeq" id="WP_137451527.1">
    <property type="nucleotide sequence ID" value="NZ_SZZH01000006.1"/>
</dbReference>
<dbReference type="OrthoDB" id="5192822at2"/>
<comment type="caution">
    <text evidence="2">The sequence shown here is derived from an EMBL/GenBank/DDBJ whole genome shotgun (WGS) entry which is preliminary data.</text>
</comment>
<evidence type="ECO:0000313" key="2">
    <source>
        <dbReference type="EMBL" id="TKV57141.1"/>
    </source>
</evidence>